<dbReference type="CDD" id="cd04301">
    <property type="entry name" value="NAT_SF"/>
    <property type="match status" value="1"/>
</dbReference>
<dbReference type="PROSITE" id="PS51186">
    <property type="entry name" value="GNAT"/>
    <property type="match status" value="1"/>
</dbReference>
<dbReference type="AlphaFoldDB" id="A0A941D044"/>
<protein>
    <submittedName>
        <fullName evidence="4">GNAT family N-acetyltransferase</fullName>
    </submittedName>
</protein>
<evidence type="ECO:0000313" key="4">
    <source>
        <dbReference type="EMBL" id="MBR7617918.1"/>
    </source>
</evidence>
<sequence length="152" mass="16706">MSAPTFRPARREDVARIVELLAGDPLGAGRERFEDPLPDSYYAAFDRIEASDGNVLTVAELDGVVVGCLQMTFIPGLSNQGADLALIEGVRVDTTLRSQGLGGQLIEWALNAARARGCQAVELFTHKTRTDAHRFYDRLGFEQSHVGYRIKL</sequence>
<comment type="caution">
    <text evidence="4">The sequence shown here is derived from an EMBL/GenBank/DDBJ whole genome shotgun (WGS) entry which is preliminary data.</text>
</comment>
<keyword evidence="2" id="KW-0012">Acyltransferase</keyword>
<keyword evidence="5" id="KW-1185">Reference proteome</keyword>
<dbReference type="PIRSF" id="PIRSF037663">
    <property type="entry name" value="Acetyltransf_GNAT_prd"/>
    <property type="match status" value="1"/>
</dbReference>
<dbReference type="EMBL" id="JAGSGD010000001">
    <property type="protein sequence ID" value="MBR7617918.1"/>
    <property type="molecule type" value="Genomic_DNA"/>
</dbReference>
<feature type="domain" description="N-acetyltransferase" evidence="3">
    <location>
        <begin position="4"/>
        <end position="152"/>
    </location>
</feature>
<dbReference type="Gene3D" id="3.40.630.30">
    <property type="match status" value="1"/>
</dbReference>
<dbReference type="GO" id="GO:0016747">
    <property type="term" value="F:acyltransferase activity, transferring groups other than amino-acyl groups"/>
    <property type="evidence" value="ECO:0007669"/>
    <property type="project" value="InterPro"/>
</dbReference>
<organism evidence="4 5">
    <name type="scientific">Phenylobacterium glaciei</name>
    <dbReference type="NCBI Taxonomy" id="2803784"/>
    <lineage>
        <taxon>Bacteria</taxon>
        <taxon>Pseudomonadati</taxon>
        <taxon>Pseudomonadota</taxon>
        <taxon>Alphaproteobacteria</taxon>
        <taxon>Caulobacterales</taxon>
        <taxon>Caulobacteraceae</taxon>
        <taxon>Phenylobacterium</taxon>
    </lineage>
</organism>
<dbReference type="Proteomes" id="UP000622580">
    <property type="component" value="Unassembled WGS sequence"/>
</dbReference>
<gene>
    <name evidence="4" type="ORF">JKL49_00835</name>
</gene>
<evidence type="ECO:0000259" key="3">
    <source>
        <dbReference type="PROSITE" id="PS51186"/>
    </source>
</evidence>
<keyword evidence="1" id="KW-0808">Transferase</keyword>
<name>A0A941D044_9CAUL</name>
<accession>A0A941D044</accession>
<dbReference type="SUPFAM" id="SSF55729">
    <property type="entry name" value="Acyl-CoA N-acyltransferases (Nat)"/>
    <property type="match status" value="1"/>
</dbReference>
<evidence type="ECO:0000256" key="2">
    <source>
        <dbReference type="ARBA" id="ARBA00023315"/>
    </source>
</evidence>
<dbReference type="RefSeq" id="WP_215337525.1">
    <property type="nucleotide sequence ID" value="NZ_JAGSGD010000001.1"/>
</dbReference>
<dbReference type="InterPro" id="IPR000182">
    <property type="entry name" value="GNAT_dom"/>
</dbReference>
<proteinExistence type="predicted"/>
<dbReference type="InterPro" id="IPR016181">
    <property type="entry name" value="Acyl_CoA_acyltransferase"/>
</dbReference>
<evidence type="ECO:0000256" key="1">
    <source>
        <dbReference type="ARBA" id="ARBA00022679"/>
    </source>
</evidence>
<evidence type="ECO:0000313" key="5">
    <source>
        <dbReference type="Proteomes" id="UP000622580"/>
    </source>
</evidence>
<dbReference type="PANTHER" id="PTHR43877">
    <property type="entry name" value="AMINOALKYLPHOSPHONATE N-ACETYLTRANSFERASE-RELATED-RELATED"/>
    <property type="match status" value="1"/>
</dbReference>
<dbReference type="Pfam" id="PF00583">
    <property type="entry name" value="Acetyltransf_1"/>
    <property type="match status" value="1"/>
</dbReference>
<dbReference type="InterPro" id="IPR017255">
    <property type="entry name" value="AcTrfase_GNAT_prd"/>
</dbReference>
<dbReference type="InterPro" id="IPR050832">
    <property type="entry name" value="Bact_Acetyltransf"/>
</dbReference>
<reference evidence="4" key="1">
    <citation type="submission" date="2021-04" db="EMBL/GenBank/DDBJ databases">
        <title>Draft genome assembly of strain Phenylobacterium sp. 20VBR1 using MiniION and Illumina platforms.</title>
        <authorList>
            <person name="Thomas F.A."/>
            <person name="Krishnan K.P."/>
            <person name="Sinha R.K."/>
        </authorList>
    </citation>
    <scope>NUCLEOTIDE SEQUENCE</scope>
    <source>
        <strain evidence="4">20VBR1</strain>
    </source>
</reference>